<proteinExistence type="predicted"/>
<protein>
    <submittedName>
        <fullName evidence="2">Uncharacterized protein</fullName>
    </submittedName>
</protein>
<name>A0AAV2DT66_9ROSI</name>
<feature type="compositionally biased region" description="Polar residues" evidence="1">
    <location>
        <begin position="49"/>
        <end position="61"/>
    </location>
</feature>
<evidence type="ECO:0000256" key="1">
    <source>
        <dbReference type="SAM" id="MobiDB-lite"/>
    </source>
</evidence>
<reference evidence="2 3" key="1">
    <citation type="submission" date="2024-04" db="EMBL/GenBank/DDBJ databases">
        <authorList>
            <person name="Fracassetti M."/>
        </authorList>
    </citation>
    <scope>NUCLEOTIDE SEQUENCE [LARGE SCALE GENOMIC DNA]</scope>
</reference>
<feature type="region of interest" description="Disordered" evidence="1">
    <location>
        <begin position="37"/>
        <end position="84"/>
    </location>
</feature>
<dbReference type="Proteomes" id="UP001497516">
    <property type="component" value="Chromosome 3"/>
</dbReference>
<accession>A0AAV2DT66</accession>
<evidence type="ECO:0000313" key="3">
    <source>
        <dbReference type="Proteomes" id="UP001497516"/>
    </source>
</evidence>
<dbReference type="EMBL" id="OZ034816">
    <property type="protein sequence ID" value="CAL1376734.1"/>
    <property type="molecule type" value="Genomic_DNA"/>
</dbReference>
<dbReference type="AlphaFoldDB" id="A0AAV2DT66"/>
<sequence>MDNGRWDVMASEWWRPAEEYVNGRRWQFAVEVGERQIGEDGRRAASGGTRHSQVRPSPTGSDESRWEKSPIGRSSQADGRRRDGGLSLLSISAGGCYWTVLLG</sequence>
<evidence type="ECO:0000313" key="2">
    <source>
        <dbReference type="EMBL" id="CAL1376734.1"/>
    </source>
</evidence>
<keyword evidence="3" id="KW-1185">Reference proteome</keyword>
<gene>
    <name evidence="2" type="ORF">LTRI10_LOCUS18444</name>
</gene>
<organism evidence="2 3">
    <name type="scientific">Linum trigynum</name>
    <dbReference type="NCBI Taxonomy" id="586398"/>
    <lineage>
        <taxon>Eukaryota</taxon>
        <taxon>Viridiplantae</taxon>
        <taxon>Streptophyta</taxon>
        <taxon>Embryophyta</taxon>
        <taxon>Tracheophyta</taxon>
        <taxon>Spermatophyta</taxon>
        <taxon>Magnoliopsida</taxon>
        <taxon>eudicotyledons</taxon>
        <taxon>Gunneridae</taxon>
        <taxon>Pentapetalae</taxon>
        <taxon>rosids</taxon>
        <taxon>fabids</taxon>
        <taxon>Malpighiales</taxon>
        <taxon>Linaceae</taxon>
        <taxon>Linum</taxon>
    </lineage>
</organism>